<dbReference type="STRING" id="126957.T1IQE7"/>
<sequence length="158" mass="16117">MHSLSFFSCLLAIASAGNLVGPAGYAAPAYIRPHIGHAGFHTQDTAGQYNYGFNSADGIHRSEVRGVDGSVAGSYSYISPEGAKIHIDYSGGALGFNAAGTGIPVPVSDTPEVAAAKSAHYAHHVESAARAAVDPHGLGYAGLGYAGYAGPAPFVKYH</sequence>
<dbReference type="Pfam" id="PF00379">
    <property type="entry name" value="Chitin_bind_4"/>
    <property type="match status" value="1"/>
</dbReference>
<feature type="signal peptide" evidence="2">
    <location>
        <begin position="1"/>
        <end position="16"/>
    </location>
</feature>
<proteinExistence type="predicted"/>
<organism evidence="3 4">
    <name type="scientific">Strigamia maritima</name>
    <name type="common">European centipede</name>
    <name type="synonym">Geophilus maritimus</name>
    <dbReference type="NCBI Taxonomy" id="126957"/>
    <lineage>
        <taxon>Eukaryota</taxon>
        <taxon>Metazoa</taxon>
        <taxon>Ecdysozoa</taxon>
        <taxon>Arthropoda</taxon>
        <taxon>Myriapoda</taxon>
        <taxon>Chilopoda</taxon>
        <taxon>Pleurostigmophora</taxon>
        <taxon>Geophilomorpha</taxon>
        <taxon>Linotaeniidae</taxon>
        <taxon>Strigamia</taxon>
    </lineage>
</organism>
<dbReference type="GO" id="GO:0008010">
    <property type="term" value="F:structural constituent of chitin-based larval cuticle"/>
    <property type="evidence" value="ECO:0007669"/>
    <property type="project" value="TreeGrafter"/>
</dbReference>
<evidence type="ECO:0000313" key="4">
    <source>
        <dbReference type="Proteomes" id="UP000014500"/>
    </source>
</evidence>
<evidence type="ECO:0000256" key="1">
    <source>
        <dbReference type="PROSITE-ProRule" id="PRU00497"/>
    </source>
</evidence>
<protein>
    <recommendedName>
        <fullName evidence="5">Cuticle protein 6</fullName>
    </recommendedName>
</protein>
<dbReference type="PhylomeDB" id="T1IQE7"/>
<accession>T1IQE7</accession>
<dbReference type="PANTHER" id="PTHR10380">
    <property type="entry name" value="CUTICLE PROTEIN"/>
    <property type="match status" value="1"/>
</dbReference>
<keyword evidence="4" id="KW-1185">Reference proteome</keyword>
<dbReference type="PRINTS" id="PR00947">
    <property type="entry name" value="CUTICLE"/>
</dbReference>
<dbReference type="AlphaFoldDB" id="T1IQE7"/>
<dbReference type="OMA" id="PHIGHAG"/>
<reference evidence="3" key="2">
    <citation type="submission" date="2015-02" db="UniProtKB">
        <authorList>
            <consortium name="EnsemblMetazoa"/>
        </authorList>
    </citation>
    <scope>IDENTIFICATION</scope>
</reference>
<keyword evidence="2" id="KW-0732">Signal</keyword>
<dbReference type="PANTHER" id="PTHR10380:SF196">
    <property type="entry name" value="CUTICULAR PROTEIN 72EA"/>
    <property type="match status" value="1"/>
</dbReference>
<evidence type="ECO:0008006" key="5">
    <source>
        <dbReference type="Google" id="ProtNLM"/>
    </source>
</evidence>
<feature type="chain" id="PRO_5004579420" description="Cuticle protein 6" evidence="2">
    <location>
        <begin position="17"/>
        <end position="158"/>
    </location>
</feature>
<dbReference type="HOGENOM" id="CLU_1385762_0_0_1"/>
<dbReference type="InterPro" id="IPR000618">
    <property type="entry name" value="Insect_cuticle"/>
</dbReference>
<dbReference type="EMBL" id="JH431307">
    <property type="status" value="NOT_ANNOTATED_CDS"/>
    <property type="molecule type" value="Genomic_DNA"/>
</dbReference>
<reference evidence="4" key="1">
    <citation type="submission" date="2011-05" db="EMBL/GenBank/DDBJ databases">
        <authorList>
            <person name="Richards S.R."/>
            <person name="Qu J."/>
            <person name="Jiang H."/>
            <person name="Jhangiani S.N."/>
            <person name="Agravi P."/>
            <person name="Goodspeed R."/>
            <person name="Gross S."/>
            <person name="Mandapat C."/>
            <person name="Jackson L."/>
            <person name="Mathew T."/>
            <person name="Pu L."/>
            <person name="Thornton R."/>
            <person name="Saada N."/>
            <person name="Wilczek-Boney K.B."/>
            <person name="Lee S."/>
            <person name="Kovar C."/>
            <person name="Wu Y."/>
            <person name="Scherer S.E."/>
            <person name="Worley K.C."/>
            <person name="Muzny D.M."/>
            <person name="Gibbs R."/>
        </authorList>
    </citation>
    <scope>NUCLEOTIDE SEQUENCE</scope>
    <source>
        <strain evidence="4">Brora</strain>
    </source>
</reference>
<evidence type="ECO:0000313" key="3">
    <source>
        <dbReference type="EnsemblMetazoa" id="SMAR003259-PA"/>
    </source>
</evidence>
<name>T1IQE7_STRMM</name>
<dbReference type="GO" id="GO:0062129">
    <property type="term" value="C:chitin-based extracellular matrix"/>
    <property type="evidence" value="ECO:0007669"/>
    <property type="project" value="TreeGrafter"/>
</dbReference>
<evidence type="ECO:0000256" key="2">
    <source>
        <dbReference type="SAM" id="SignalP"/>
    </source>
</evidence>
<keyword evidence="1" id="KW-0193">Cuticle</keyword>
<dbReference type="eggNOG" id="ENOG502RYTI">
    <property type="taxonomic scope" value="Eukaryota"/>
</dbReference>
<dbReference type="Proteomes" id="UP000014500">
    <property type="component" value="Unassembled WGS sequence"/>
</dbReference>
<dbReference type="InterPro" id="IPR050468">
    <property type="entry name" value="Cuticle_Struct_Prot"/>
</dbReference>
<dbReference type="PROSITE" id="PS51155">
    <property type="entry name" value="CHIT_BIND_RR_2"/>
    <property type="match status" value="1"/>
</dbReference>
<dbReference type="EnsemblMetazoa" id="SMAR003259-RA">
    <property type="protein sequence ID" value="SMAR003259-PA"/>
    <property type="gene ID" value="SMAR003259"/>
</dbReference>